<dbReference type="Pfam" id="PF14874">
    <property type="entry name" value="PapD-like"/>
    <property type="match status" value="1"/>
</dbReference>
<accession>A0AA97MWG0</accession>
<proteinExistence type="predicted"/>
<protein>
    <submittedName>
        <fullName evidence="2">HYDIN protein</fullName>
    </submittedName>
</protein>
<dbReference type="GO" id="GO:1904158">
    <property type="term" value="P:axonemal central apparatus assembly"/>
    <property type="evidence" value="ECO:0007669"/>
    <property type="project" value="TreeGrafter"/>
</dbReference>
<dbReference type="Gene3D" id="2.60.40.10">
    <property type="entry name" value="Immunoglobulins"/>
    <property type="match status" value="5"/>
</dbReference>
<evidence type="ECO:0000313" key="2">
    <source>
        <dbReference type="EMBL" id="NXE99000.1"/>
    </source>
</evidence>
<feature type="region of interest" description="Disordered" evidence="1">
    <location>
        <begin position="385"/>
        <end position="407"/>
    </location>
</feature>
<dbReference type="AlphaFoldDB" id="A0AA97MWG0"/>
<dbReference type="EMBL" id="VWPS01000723">
    <property type="protein sequence ID" value="NXE99000.1"/>
    <property type="molecule type" value="Genomic_DNA"/>
</dbReference>
<feature type="non-terminal residue" evidence="2">
    <location>
        <position position="939"/>
    </location>
</feature>
<feature type="non-terminal residue" evidence="2">
    <location>
        <position position="1"/>
    </location>
</feature>
<reference evidence="2" key="1">
    <citation type="submission" date="2022-12" db="EMBL/GenBank/DDBJ databases">
        <title>Bird 10,000 Genomes (B10K) Project - Family phase.</title>
        <authorList>
            <person name="Zhang G."/>
        </authorList>
    </citation>
    <scope>NUCLEOTIDE SEQUENCE</scope>
    <source>
        <strain evidence="2">B10K-CU-030-46</strain>
        <tissue evidence="2">Muscle</tissue>
    </source>
</reference>
<dbReference type="Proteomes" id="UP000521578">
    <property type="component" value="Unassembled WGS sequence"/>
</dbReference>
<dbReference type="GO" id="GO:0003341">
    <property type="term" value="P:cilium movement"/>
    <property type="evidence" value="ECO:0007669"/>
    <property type="project" value="TreeGrafter"/>
</dbReference>
<dbReference type="GO" id="GO:0005930">
    <property type="term" value="C:axoneme"/>
    <property type="evidence" value="ECO:0007669"/>
    <property type="project" value="TreeGrafter"/>
</dbReference>
<dbReference type="PANTHER" id="PTHR23053">
    <property type="entry name" value="DLEC1 DELETED IN LUNG AND ESOPHAGEAL CANCER 1"/>
    <property type="match status" value="1"/>
</dbReference>
<evidence type="ECO:0000313" key="3">
    <source>
        <dbReference type="Proteomes" id="UP000521578"/>
    </source>
</evidence>
<sequence length="939" mass="104631">MHICVIFLGFPHTLRCRLSNTSLAPMTFNLRIPADGSGESSICSSVQISRTTRPSWRKEARGFTKPREFAISPCGGAICSLGSQDIQVTLCSNTVGEYKLELVVDVDGVGKKVLALPLTARCIVPPLQVLNPVVAFGRCCLKVPYQKMLTLVNDSDHPGCYGVLPQEHKKGAGVWYSSPLPCGIIEAHSSVEIPLEVEVQLLGEYDITADVAVFGREGSPLKIHLECIGQGPVVYVYPREMSFGIIQVLQDSSQALHLSNQSVIPATFWAEMAGKPSRWRIEPSKGVIPPKSEVSVIVTANLNDTEKFQDKVKLFIENNPVTIIPVQAVGIGTTIVTDKPFAPKLNFSPHFSFTPCLYQFKVTNKGRRIHQLYWTTEGFSIFRRSNHPPALGGTKSKGASQSPRPGSPVFKLRPLKMDLRPGQTVEMVLEGCSSTPQEVKERLLCHAMVGKEKAKKQIMQVDVTCKFISPLVQMSSRAITFRVEKKPSDVLTLQHKSLSLRNTSLLPVSIVLDLEQPFLVCTVDQQPLPAAQPTKLDVGEELHLCIQFNPAYEKDLNSRVAERALKMRFMEHPHEEQITIRGEVYFPNLHLQTNTLDFGIIMNDTEQMLYVNMTNCSPIPVRYHWSFQTDSQTNTIKYSQEQCRILPSSQKVQRTPWKHSKTLQSDCLFLLEWKKAFGLLTCLVNIGTLEWDWPLILYHVEQRLLMGQKKKDIRKEEEPASCSLQPMVLVFQVLPSTAVEPQSLERTKSLRQFAEVEHLALGVEEVFDVLPLSGMLQPGQSQQVSFTFFGHANIVARVTALCQVEGGPTYEVVLSGEASCPSYQLDMQDIDWGLQPFNKVIKAEVTLWNNGNVEFTYVVLNPSTATAQNPLPGVPVVVPTTGSIEPGEEQVLKFSYLPGIPGVFCRTFQVQVDHLEPAEISLKGEGTLPRITLNLPWKL</sequence>
<evidence type="ECO:0000256" key="1">
    <source>
        <dbReference type="SAM" id="MobiDB-lite"/>
    </source>
</evidence>
<dbReference type="InterPro" id="IPR033305">
    <property type="entry name" value="Hydin-like"/>
</dbReference>
<organism evidence="2">
    <name type="scientific">Menura novaehollandiae</name>
    <name type="common">superb lyrebird</name>
    <dbReference type="NCBI Taxonomy" id="47692"/>
    <lineage>
        <taxon>Eukaryota</taxon>
        <taxon>Metazoa</taxon>
        <taxon>Chordata</taxon>
        <taxon>Craniata</taxon>
        <taxon>Vertebrata</taxon>
        <taxon>Euteleostomi</taxon>
        <taxon>Archelosauria</taxon>
        <taxon>Archosauria</taxon>
        <taxon>Dinosauria</taxon>
        <taxon>Saurischia</taxon>
        <taxon>Theropoda</taxon>
        <taxon>Coelurosauria</taxon>
        <taxon>Aves</taxon>
        <taxon>Neognathae</taxon>
        <taxon>Neoaves</taxon>
        <taxon>Telluraves</taxon>
        <taxon>Australaves</taxon>
        <taxon>Passeriformes</taxon>
        <taxon>Menuridae</taxon>
        <taxon>Menura</taxon>
    </lineage>
</organism>
<comment type="caution">
    <text evidence="2">The sequence shown here is derived from an EMBL/GenBank/DDBJ whole genome shotgun (WGS) entry which is preliminary data.</text>
</comment>
<gene>
    <name evidence="2" type="primary">Hydin_1</name>
    <name evidence="2" type="ORF">MENNOV_R10137</name>
</gene>
<dbReference type="InterPro" id="IPR013783">
    <property type="entry name" value="Ig-like_fold"/>
</dbReference>
<name>A0AA97MWG0_9PASS</name>
<keyword evidence="3" id="KW-1185">Reference proteome</keyword>
<dbReference type="PANTHER" id="PTHR23053:SF0">
    <property type="entry name" value="HYDROCEPHALUS-INDUCING PROTEIN HOMOLOG"/>
    <property type="match status" value="1"/>
</dbReference>